<protein>
    <recommendedName>
        <fullName evidence="5">DUF2897 family protein</fullName>
    </recommendedName>
</protein>
<organism evidence="3 4">
    <name type="scientific">Thalassotalea fonticola</name>
    <dbReference type="NCBI Taxonomy" id="3065649"/>
    <lineage>
        <taxon>Bacteria</taxon>
        <taxon>Pseudomonadati</taxon>
        <taxon>Pseudomonadota</taxon>
        <taxon>Gammaproteobacteria</taxon>
        <taxon>Alteromonadales</taxon>
        <taxon>Colwelliaceae</taxon>
        <taxon>Thalassotalea</taxon>
    </lineage>
</organism>
<gene>
    <name evidence="3" type="ORF">RI844_05530</name>
</gene>
<evidence type="ECO:0000313" key="4">
    <source>
        <dbReference type="Proteomes" id="UP001301442"/>
    </source>
</evidence>
<feature type="transmembrane region" description="Helical" evidence="2">
    <location>
        <begin position="6"/>
        <end position="24"/>
    </location>
</feature>
<evidence type="ECO:0000256" key="1">
    <source>
        <dbReference type="SAM" id="MobiDB-lite"/>
    </source>
</evidence>
<dbReference type="EMBL" id="CP136600">
    <property type="protein sequence ID" value="WOH38678.1"/>
    <property type="molecule type" value="Genomic_DNA"/>
</dbReference>
<reference evidence="3 4" key="1">
    <citation type="submission" date="2023-09" db="EMBL/GenBank/DDBJ databases">
        <authorList>
            <person name="Qi X."/>
        </authorList>
    </citation>
    <scope>NUCLEOTIDE SEQUENCE [LARGE SCALE GENOMIC DNA]</scope>
    <source>
        <strain evidence="3 4">S1-1</strain>
    </source>
</reference>
<proteinExistence type="predicted"/>
<sequence>MDSWIIIAIIVAVIATIIGNLSMLQKSAKPIRKKSLNDLQETLPRAGERREEDIKQQREKRRNNR</sequence>
<keyword evidence="4" id="KW-1185">Reference proteome</keyword>
<feature type="compositionally biased region" description="Basic and acidic residues" evidence="1">
    <location>
        <begin position="46"/>
        <end position="57"/>
    </location>
</feature>
<keyword evidence="2" id="KW-0812">Transmembrane</keyword>
<keyword evidence="2" id="KW-1133">Transmembrane helix</keyword>
<evidence type="ECO:0008006" key="5">
    <source>
        <dbReference type="Google" id="ProtNLM"/>
    </source>
</evidence>
<dbReference type="RefSeq" id="WP_348397447.1">
    <property type="nucleotide sequence ID" value="NZ_CP136600.1"/>
</dbReference>
<dbReference type="Proteomes" id="UP001301442">
    <property type="component" value="Chromosome"/>
</dbReference>
<feature type="region of interest" description="Disordered" evidence="1">
    <location>
        <begin position="35"/>
        <end position="65"/>
    </location>
</feature>
<accession>A0ABZ0GST3</accession>
<evidence type="ECO:0000256" key="2">
    <source>
        <dbReference type="SAM" id="Phobius"/>
    </source>
</evidence>
<name>A0ABZ0GST3_9GAMM</name>
<keyword evidence="2" id="KW-0472">Membrane</keyword>
<evidence type="ECO:0000313" key="3">
    <source>
        <dbReference type="EMBL" id="WOH38678.1"/>
    </source>
</evidence>